<evidence type="ECO:0000313" key="1">
    <source>
        <dbReference type="EMBL" id="EET90057.1"/>
    </source>
</evidence>
<keyword evidence="2" id="KW-1185">Reference proteome</keyword>
<dbReference type="Pfam" id="PF09821">
    <property type="entry name" value="AAA_assoc_C"/>
    <property type="match status" value="1"/>
</dbReference>
<protein>
    <submittedName>
        <fullName evidence="1">Uncharacterized protein</fullName>
    </submittedName>
</protein>
<gene>
    <name evidence="1" type="ORF">UNLARM2_0499</name>
</gene>
<reference evidence="1 2" key="1">
    <citation type="journal article" date="2009" name="Genome Biol.">
        <title>Community-wide analysis of microbial genome sequence signatures.</title>
        <authorList>
            <person name="Dick G.J."/>
            <person name="Andersson A.F."/>
            <person name="Baker B.J."/>
            <person name="Simmons S.L."/>
            <person name="Thomas B.C."/>
            <person name="Yelton A.P."/>
            <person name="Banfield J.F."/>
        </authorList>
    </citation>
    <scope>NUCLEOTIDE SEQUENCE [LARGE SCALE GENOMIC DNA]</scope>
    <source>
        <strain evidence="1">ARMAN-2</strain>
    </source>
</reference>
<proteinExistence type="predicted"/>
<accession>C7DHF5</accession>
<reference evidence="1 2" key="2">
    <citation type="journal article" date="2010" name="Proc. Natl. Acad. Sci. U.S.A.">
        <title>Enigmatic, ultrasmall, uncultivated Archaea.</title>
        <authorList>
            <person name="Baker B.J."/>
            <person name="Comolli L.R."/>
            <person name="Dick G.J."/>
            <person name="Hauser L.J."/>
            <person name="Hyatt D."/>
            <person name="Dill B.D."/>
            <person name="Land M.L."/>
            <person name="Verberkmoes N.C."/>
            <person name="Hettich R.L."/>
            <person name="Banfield J.F."/>
        </authorList>
    </citation>
    <scope>NUCLEOTIDE SEQUENCE [LARGE SCALE GENOMIC DNA]</scope>
    <source>
        <strain evidence="1">ARMAN-2</strain>
    </source>
</reference>
<organism evidence="1 2">
    <name type="scientific">Candidatus Micrarchaeum acidiphilum ARMAN-2</name>
    <dbReference type="NCBI Taxonomy" id="425595"/>
    <lineage>
        <taxon>Archaea</taxon>
        <taxon>Candidatus Micrarchaeota</taxon>
        <taxon>Candidatus Micrarchaeia</taxon>
        <taxon>Candidatus Micrarchaeales</taxon>
        <taxon>Candidatus Micrarchaeaceae</taxon>
        <taxon>Candidatus Micrarchaeum</taxon>
    </lineage>
</organism>
<dbReference type="EMBL" id="GG697240">
    <property type="protein sequence ID" value="EET90057.1"/>
    <property type="molecule type" value="Genomic_DNA"/>
</dbReference>
<dbReference type="InterPro" id="IPR018632">
    <property type="entry name" value="AAA-associated_dom_C"/>
</dbReference>
<evidence type="ECO:0000313" key="2">
    <source>
        <dbReference type="Proteomes" id="UP000332487"/>
    </source>
</evidence>
<sequence length="159" mass="18100">MPEMFPTGVGITKIKGVLKIIGEYEGSISMSALADETNEQIDDLLPLLKACEMLGYTEENGGTVRFKQQPQPPITRSAFLSNAREKLPSMEPFKTVLRLVEENKAMTTAELAEKLSELGMPASYDPAQNEHDIREYLMKWGIRLKLLKYRSKKDEWYIK</sequence>
<dbReference type="AlphaFoldDB" id="C7DHF5"/>
<dbReference type="Proteomes" id="UP000332487">
    <property type="component" value="Unassembled WGS sequence"/>
</dbReference>
<name>C7DHF5_MICA2</name>